<evidence type="ECO:0000256" key="3">
    <source>
        <dbReference type="ARBA" id="ARBA00022552"/>
    </source>
</evidence>
<gene>
    <name evidence="9" type="ORF">BCR42DRAFT_412333</name>
</gene>
<dbReference type="Proteomes" id="UP000193560">
    <property type="component" value="Unassembled WGS sequence"/>
</dbReference>
<evidence type="ECO:0000256" key="5">
    <source>
        <dbReference type="ARBA" id="ARBA00023242"/>
    </source>
</evidence>
<dbReference type="GO" id="GO:0000462">
    <property type="term" value="P:maturation of SSU-rRNA from tricistronic rRNA transcript (SSU-rRNA, 5.8S rRNA, LSU-rRNA)"/>
    <property type="evidence" value="ECO:0007669"/>
    <property type="project" value="InterPro"/>
</dbReference>
<dbReference type="InterPro" id="IPR011990">
    <property type="entry name" value="TPR-like_helical_dom_sf"/>
</dbReference>
<dbReference type="Pfam" id="PF24892">
    <property type="entry name" value="UTP6_C"/>
    <property type="match status" value="1"/>
</dbReference>
<evidence type="ECO:0000256" key="2">
    <source>
        <dbReference type="ARBA" id="ARBA00010734"/>
    </source>
</evidence>
<feature type="domain" description="U3 small nucleolar RNA-associated protein 6 homolog C-terminal" evidence="8">
    <location>
        <begin position="375"/>
        <end position="655"/>
    </location>
</feature>
<dbReference type="EMBL" id="MCGE01000009">
    <property type="protein sequence ID" value="ORZ17701.1"/>
    <property type="molecule type" value="Genomic_DNA"/>
</dbReference>
<name>A0A1X2IJF6_9FUNG</name>
<evidence type="ECO:0000256" key="6">
    <source>
        <dbReference type="SAM" id="MobiDB-lite"/>
    </source>
</evidence>
<evidence type="ECO:0000259" key="8">
    <source>
        <dbReference type="Pfam" id="PF24892"/>
    </source>
</evidence>
<dbReference type="GO" id="GO:0032040">
    <property type="term" value="C:small-subunit processome"/>
    <property type="evidence" value="ECO:0007669"/>
    <property type="project" value="TreeGrafter"/>
</dbReference>
<dbReference type="AlphaFoldDB" id="A0A1X2IJF6"/>
<dbReference type="InterPro" id="IPR056907">
    <property type="entry name" value="UTP6_C"/>
</dbReference>
<dbReference type="InterPro" id="IPR013949">
    <property type="entry name" value="Utp6"/>
</dbReference>
<proteinExistence type="inferred from homology"/>
<dbReference type="GO" id="GO:0030515">
    <property type="term" value="F:snoRNA binding"/>
    <property type="evidence" value="ECO:0007669"/>
    <property type="project" value="InterPro"/>
</dbReference>
<keyword evidence="3" id="KW-0698">rRNA processing</keyword>
<sequence length="680" mass="78944">MADTVQYYMERMLPELEELERKGYFSDVEIKSIIKKRTNQEYAMNRRIVKKIDFLRSIEYEINLEALRKKRKARIVSLDEKKGTTAFSITRRIFLLFKRATNKFRGDLSLWIQYIEFAKSNNAQGVLSAIFVQALQFHPTKPSLWVLAASWEYEENANMAAARLLLQRALRLNPNHPTLWHEYFRLELLYVEKIKLRRRVLGINDDDKATTTTTATDMDIDNDDENDQQQDDSNMIRLPKLTGEDMDNSDSENVDQLKESTTEALKEGTNPILQGLLATIIYKNAIKAHPNDLGFRTTFVDIYRTFSDSEKGCKMVYDSIRQDMSDNAHARAYLATRHLFTKTDTPLEGDDDAKKYISISDPAFVVALKASVDEFNTDVKELCTPLMWQLYVEFLDQWRKVISEENLKLYLTKLLQKTFTACQKQKCLSEALYASWIEYLTDEDQLVNAQVKAKEATKIYSESAPLWIARISLAQREDGDDQPQLALYKIALDKLPSSYDLWATYDDWLHRQSEQNTLDAEEVGDLYMDACQKVTSLLPSVTMATEDRNLIKDLILSSYVRWSGLVGGIQSVRSAYKRVIRNMYPTFEFYKTCLDLENTMGKKDKDGHDSVEFLFEMATRLEDVKEDIYLSHLSYLQSQKKFEKANLVYWKATKEISNKESFDLRYQAITNGKAYNIFSL</sequence>
<organism evidence="9 10">
    <name type="scientific">Absidia repens</name>
    <dbReference type="NCBI Taxonomy" id="90262"/>
    <lineage>
        <taxon>Eukaryota</taxon>
        <taxon>Fungi</taxon>
        <taxon>Fungi incertae sedis</taxon>
        <taxon>Mucoromycota</taxon>
        <taxon>Mucoromycotina</taxon>
        <taxon>Mucoromycetes</taxon>
        <taxon>Mucorales</taxon>
        <taxon>Cunninghamellaceae</taxon>
        <taxon>Absidia</taxon>
    </lineage>
</organism>
<evidence type="ECO:0000256" key="1">
    <source>
        <dbReference type="ARBA" id="ARBA00004604"/>
    </source>
</evidence>
<protein>
    <submittedName>
        <fullName evidence="9">U3 small nucleolar RNA-associated protein 6-domain-containing protein</fullName>
    </submittedName>
</protein>
<keyword evidence="5" id="KW-0539">Nucleus</keyword>
<evidence type="ECO:0000313" key="9">
    <source>
        <dbReference type="EMBL" id="ORZ17701.1"/>
    </source>
</evidence>
<dbReference type="STRING" id="90262.A0A1X2IJF6"/>
<evidence type="ECO:0000256" key="4">
    <source>
        <dbReference type="ARBA" id="ARBA00022737"/>
    </source>
</evidence>
<dbReference type="OrthoDB" id="28112at2759"/>
<dbReference type="GO" id="GO:0034388">
    <property type="term" value="C:Pwp2p-containing subcomplex of 90S preribosome"/>
    <property type="evidence" value="ECO:0007669"/>
    <property type="project" value="TreeGrafter"/>
</dbReference>
<accession>A0A1X2IJF6</accession>
<dbReference type="InterPro" id="IPR055347">
    <property type="entry name" value="UTP6_N"/>
</dbReference>
<feature type="compositionally biased region" description="Acidic residues" evidence="6">
    <location>
        <begin position="218"/>
        <end position="230"/>
    </location>
</feature>
<comment type="similarity">
    <text evidence="2">Belongs to the UTP6 family.</text>
</comment>
<reference evidence="9 10" key="1">
    <citation type="submission" date="2016-07" db="EMBL/GenBank/DDBJ databases">
        <title>Pervasive Adenine N6-methylation of Active Genes in Fungi.</title>
        <authorList>
            <consortium name="DOE Joint Genome Institute"/>
            <person name="Mondo S.J."/>
            <person name="Dannebaum R.O."/>
            <person name="Kuo R.C."/>
            <person name="Labutti K."/>
            <person name="Haridas S."/>
            <person name="Kuo A."/>
            <person name="Salamov A."/>
            <person name="Ahrendt S.R."/>
            <person name="Lipzen A."/>
            <person name="Sullivan W."/>
            <person name="Andreopoulos W.B."/>
            <person name="Clum A."/>
            <person name="Lindquist E."/>
            <person name="Daum C."/>
            <person name="Ramamoorthy G.K."/>
            <person name="Gryganskyi A."/>
            <person name="Culley D."/>
            <person name="Magnuson J.K."/>
            <person name="James T.Y."/>
            <person name="O'Malley M.A."/>
            <person name="Stajich J.E."/>
            <person name="Spatafora J.W."/>
            <person name="Visel A."/>
            <person name="Grigoriev I.V."/>
        </authorList>
    </citation>
    <scope>NUCLEOTIDE SEQUENCE [LARGE SCALE GENOMIC DNA]</scope>
    <source>
        <strain evidence="9 10">NRRL 1336</strain>
    </source>
</reference>
<dbReference type="InterPro" id="IPR003107">
    <property type="entry name" value="HAT"/>
</dbReference>
<dbReference type="SUPFAM" id="SSF48452">
    <property type="entry name" value="TPR-like"/>
    <property type="match status" value="2"/>
</dbReference>
<keyword evidence="10" id="KW-1185">Reference proteome</keyword>
<feature type="region of interest" description="Disordered" evidence="6">
    <location>
        <begin position="211"/>
        <end position="252"/>
    </location>
</feature>
<feature type="domain" description="U3 small nucleolar RNA-associated protein 6 N-terminal" evidence="7">
    <location>
        <begin position="9"/>
        <end position="92"/>
    </location>
</feature>
<evidence type="ECO:0000259" key="7">
    <source>
        <dbReference type="Pfam" id="PF08640"/>
    </source>
</evidence>
<dbReference type="PANTHER" id="PTHR23271:SF1">
    <property type="entry name" value="U3 SMALL NUCLEOLAR RNA-ASSOCIATED PROTEIN 6 HOMOLOG"/>
    <property type="match status" value="1"/>
</dbReference>
<evidence type="ECO:0000313" key="10">
    <source>
        <dbReference type="Proteomes" id="UP000193560"/>
    </source>
</evidence>
<dbReference type="Gene3D" id="1.25.40.10">
    <property type="entry name" value="Tetratricopeptide repeat domain"/>
    <property type="match status" value="2"/>
</dbReference>
<dbReference type="SMART" id="SM00386">
    <property type="entry name" value="HAT"/>
    <property type="match status" value="5"/>
</dbReference>
<dbReference type="Pfam" id="PF08640">
    <property type="entry name" value="U3_assoc_6"/>
    <property type="match status" value="1"/>
</dbReference>
<comment type="subcellular location">
    <subcellularLocation>
        <location evidence="1">Nucleus</location>
        <location evidence="1">Nucleolus</location>
    </subcellularLocation>
</comment>
<dbReference type="PANTHER" id="PTHR23271">
    <property type="entry name" value="HEPATOCELLULAR CARCINOMA-ASSOCIATED ANTIGEN 66"/>
    <property type="match status" value="1"/>
</dbReference>
<keyword evidence="4" id="KW-0677">Repeat</keyword>
<comment type="caution">
    <text evidence="9">The sequence shown here is derived from an EMBL/GenBank/DDBJ whole genome shotgun (WGS) entry which is preliminary data.</text>
</comment>